<keyword evidence="7" id="KW-1185">Reference proteome</keyword>
<feature type="domain" description="HTH psq-type" evidence="5">
    <location>
        <begin position="261"/>
        <end position="293"/>
    </location>
</feature>
<evidence type="ECO:0000256" key="1">
    <source>
        <dbReference type="ARBA" id="ARBA00023015"/>
    </source>
</evidence>
<keyword evidence="3" id="KW-0804">Transcription</keyword>
<evidence type="ECO:0000256" key="2">
    <source>
        <dbReference type="ARBA" id="ARBA00023125"/>
    </source>
</evidence>
<evidence type="ECO:0000256" key="3">
    <source>
        <dbReference type="ARBA" id="ARBA00023163"/>
    </source>
</evidence>
<dbReference type="OrthoDB" id="10261408at2759"/>
<keyword evidence="1" id="KW-0805">Transcription regulation</keyword>
<feature type="domain" description="HTH psq-type" evidence="5">
    <location>
        <begin position="1"/>
        <end position="38"/>
    </location>
</feature>
<sequence length="459" mass="52582">MTLAFDAVVSGKMNARKAAIEFGVPQTTLYDKIYREQKRLMTKCVNKIEQWNRGKMFRTRQSKNAGRKGKDYKWYTPSDLEKAVEAFRSGKMNGRQAAEYYGVPVGTVYDRVAKTKPSLGINAHISIINIYSVENSSQIFSSAFCNIPDSGRTPEAARMYKQYDEMSLLQAVEAVVTGHFLQKSRDNKNKLQYRKKYSEETLLRALDSVITGEMSQTGAAKYYGVPQQTIFSRLKKMRSYTEPLLFKRSKRKVPPRYREYDEESLRQAIQAVYSGKMTQTQASKAFGVPRQTIGKDKTELEVAAVLKKIQAQPHSCGGLRGSRRRKDYKDYHQANLEMAVTAVMSGEMNAIQASHCYGVPSRTIYDRVAKARNSGKKKQNENKTCIEIIKPEDFKTDPDCSIISDNKEQHDYVVPEKVKPEEYKTDTNCTVISDYKEQYDYIVVNRLEDDDQEMKFCDK</sequence>
<evidence type="ECO:0000313" key="6">
    <source>
        <dbReference type="EMBL" id="CAC5375446.1"/>
    </source>
</evidence>
<dbReference type="InterPro" id="IPR009057">
    <property type="entry name" value="Homeodomain-like_sf"/>
</dbReference>
<dbReference type="SUPFAM" id="SSF46689">
    <property type="entry name" value="Homeodomain-like"/>
    <property type="match status" value="5"/>
</dbReference>
<feature type="domain" description="HTH psq-type" evidence="5">
    <location>
        <begin position="198"/>
        <end position="235"/>
    </location>
</feature>
<dbReference type="GO" id="GO:0003677">
    <property type="term" value="F:DNA binding"/>
    <property type="evidence" value="ECO:0007669"/>
    <property type="project" value="UniProtKB-KW"/>
</dbReference>
<dbReference type="AlphaFoldDB" id="A0A6J8AWT7"/>
<dbReference type="PANTHER" id="PTHR21545">
    <property type="entry name" value="TRANSCRIPTION FACTOR MLR1/2"/>
    <property type="match status" value="1"/>
</dbReference>
<dbReference type="Gene3D" id="1.10.10.60">
    <property type="entry name" value="Homeodomain-like"/>
    <property type="match status" value="5"/>
</dbReference>
<feature type="domain" description="HTH psq-type" evidence="5">
    <location>
        <begin position="335"/>
        <end position="373"/>
    </location>
</feature>
<protein>
    <recommendedName>
        <fullName evidence="5">HTH psq-type domain-containing protein</fullName>
    </recommendedName>
</protein>
<organism evidence="6 7">
    <name type="scientific">Mytilus coruscus</name>
    <name type="common">Sea mussel</name>
    <dbReference type="NCBI Taxonomy" id="42192"/>
    <lineage>
        <taxon>Eukaryota</taxon>
        <taxon>Metazoa</taxon>
        <taxon>Spiralia</taxon>
        <taxon>Lophotrochozoa</taxon>
        <taxon>Mollusca</taxon>
        <taxon>Bivalvia</taxon>
        <taxon>Autobranchia</taxon>
        <taxon>Pteriomorphia</taxon>
        <taxon>Mytilida</taxon>
        <taxon>Mytiloidea</taxon>
        <taxon>Mytilidae</taxon>
        <taxon>Mytilinae</taxon>
        <taxon>Mytilus</taxon>
    </lineage>
</organism>
<dbReference type="Pfam" id="PF05225">
    <property type="entry name" value="HTH_psq"/>
    <property type="match status" value="5"/>
</dbReference>
<dbReference type="PANTHER" id="PTHR21545:SF13">
    <property type="entry name" value="ECDYSONE-INDUCED PROTEIN 93F, ISOFORM C"/>
    <property type="match status" value="1"/>
</dbReference>
<dbReference type="InterPro" id="IPR007889">
    <property type="entry name" value="HTH_Psq"/>
</dbReference>
<accession>A0A6J8AWT7</accession>
<evidence type="ECO:0000313" key="7">
    <source>
        <dbReference type="Proteomes" id="UP000507470"/>
    </source>
</evidence>
<dbReference type="Proteomes" id="UP000507470">
    <property type="component" value="Unassembled WGS sequence"/>
</dbReference>
<dbReference type="GO" id="GO:0005634">
    <property type="term" value="C:nucleus"/>
    <property type="evidence" value="ECO:0007669"/>
    <property type="project" value="TreeGrafter"/>
</dbReference>
<dbReference type="GO" id="GO:0006357">
    <property type="term" value="P:regulation of transcription by RNA polymerase II"/>
    <property type="evidence" value="ECO:0007669"/>
    <property type="project" value="TreeGrafter"/>
</dbReference>
<keyword evidence="2" id="KW-0238">DNA-binding</keyword>
<evidence type="ECO:0000259" key="5">
    <source>
        <dbReference type="Pfam" id="PF05225"/>
    </source>
</evidence>
<evidence type="ECO:0000256" key="4">
    <source>
        <dbReference type="ARBA" id="ARBA00023242"/>
    </source>
</evidence>
<dbReference type="EMBL" id="CACVKT020002154">
    <property type="protein sequence ID" value="CAC5375446.1"/>
    <property type="molecule type" value="Genomic_DNA"/>
</dbReference>
<gene>
    <name evidence="6" type="ORF">MCOR_12426</name>
</gene>
<keyword evidence="4" id="KW-0539">Nucleus</keyword>
<name>A0A6J8AWT7_MYTCO</name>
<feature type="domain" description="HTH psq-type" evidence="5">
    <location>
        <begin position="76"/>
        <end position="119"/>
    </location>
</feature>
<proteinExistence type="predicted"/>
<reference evidence="6 7" key="1">
    <citation type="submission" date="2020-06" db="EMBL/GenBank/DDBJ databases">
        <authorList>
            <person name="Li R."/>
            <person name="Bekaert M."/>
        </authorList>
    </citation>
    <scope>NUCLEOTIDE SEQUENCE [LARGE SCALE GENOMIC DNA]</scope>
    <source>
        <strain evidence="7">wild</strain>
    </source>
</reference>